<dbReference type="PANTHER" id="PTHR10190">
    <property type="entry name" value="EYES ABSENT"/>
    <property type="match status" value="1"/>
</dbReference>
<dbReference type="EC" id="3.1.3.48" evidence="2"/>
<comment type="catalytic activity">
    <reaction evidence="7">
        <text>O-phospho-L-tyrosyl-[protein] + H2O = L-tyrosyl-[protein] + phosphate</text>
        <dbReference type="Rhea" id="RHEA:10684"/>
        <dbReference type="Rhea" id="RHEA-COMP:10136"/>
        <dbReference type="Rhea" id="RHEA-COMP:20101"/>
        <dbReference type="ChEBI" id="CHEBI:15377"/>
        <dbReference type="ChEBI" id="CHEBI:43474"/>
        <dbReference type="ChEBI" id="CHEBI:46858"/>
        <dbReference type="ChEBI" id="CHEBI:61978"/>
        <dbReference type="EC" id="3.1.3.48"/>
    </reaction>
</comment>
<dbReference type="GO" id="GO:0045739">
    <property type="term" value="P:positive regulation of DNA repair"/>
    <property type="evidence" value="ECO:0007669"/>
    <property type="project" value="TreeGrafter"/>
</dbReference>
<sequence>MEGGAELLAKGSGTREKIVYIWDMDETIILLKSLLNGSYAGGFNGSKDVQQGIELGKMWEKHILQVCDDYFFYEQVENYNSPSLDALSEYDDGRELGDYDFRNDNLGPPSDDVNKRKLAYRYRMISKTYQQGLRNNVDQDMVREWNELYELTDKYTDGWLSSARSFLEQCSGQNKESGTEARHTNILVTSGSLIPSLVKCVLFQLDDLFAHNNVYSSWEVGKYPCFEQIKERFSGPNVQFCVIGDGWEECEAAQVMKWPFIQIDLDLGSSYKFPGLTQKTVGHYISVIYGDSATADADHD</sequence>
<evidence type="ECO:0000256" key="2">
    <source>
        <dbReference type="ARBA" id="ARBA00013064"/>
    </source>
</evidence>
<feature type="active site" description="Proton donor" evidence="8">
    <location>
        <position position="25"/>
    </location>
</feature>
<evidence type="ECO:0000256" key="7">
    <source>
        <dbReference type="ARBA" id="ARBA00051722"/>
    </source>
</evidence>
<dbReference type="InterPro" id="IPR006545">
    <property type="entry name" value="EYA_dom"/>
</dbReference>
<dbReference type="InterPro" id="IPR028472">
    <property type="entry name" value="EYA"/>
</dbReference>
<name>A0A7N0UZD5_KALFE</name>
<dbReference type="NCBIfam" id="TIGR01658">
    <property type="entry name" value="EYA-cons_domain"/>
    <property type="match status" value="1"/>
</dbReference>
<evidence type="ECO:0000256" key="8">
    <source>
        <dbReference type="PIRSR" id="PIRSR628472-1"/>
    </source>
</evidence>
<keyword evidence="3 9" id="KW-0479">Metal-binding</keyword>
<dbReference type="AlphaFoldDB" id="A0A7N0UZD5"/>
<dbReference type="GO" id="GO:0030154">
    <property type="term" value="P:cell differentiation"/>
    <property type="evidence" value="ECO:0007669"/>
    <property type="project" value="TreeGrafter"/>
</dbReference>
<evidence type="ECO:0000256" key="3">
    <source>
        <dbReference type="ARBA" id="ARBA00022723"/>
    </source>
</evidence>
<feature type="active site" description="Nucleophile" evidence="8">
    <location>
        <position position="23"/>
    </location>
</feature>
<keyword evidence="6" id="KW-0904">Protein phosphatase</keyword>
<dbReference type="EnsemblPlants" id="Kaladp0091s0151.1.v1.1">
    <property type="protein sequence ID" value="Kaladp0091s0151.1.v1.1"/>
    <property type="gene ID" value="Kaladp0091s0151.v1.1"/>
</dbReference>
<dbReference type="EnsemblPlants" id="Kaladp0091s0151.2.v1.1">
    <property type="protein sequence ID" value="Kaladp0091s0151.2.v1.1"/>
    <property type="gene ID" value="Kaladp0091s0151.v1.1"/>
</dbReference>
<accession>A0A7N0UZD5</accession>
<dbReference type="PANTHER" id="PTHR10190:SF16">
    <property type="entry name" value="DEVELOPMENTAL PROTEIN EYES ABSENT"/>
    <property type="match status" value="1"/>
</dbReference>
<dbReference type="Gramene" id="Kaladp0091s0151.1.v1.1">
    <property type="protein sequence ID" value="Kaladp0091s0151.1.v1.1"/>
    <property type="gene ID" value="Kaladp0091s0151.v1.1"/>
</dbReference>
<keyword evidence="4" id="KW-0378">Hydrolase</keyword>
<evidence type="ECO:0000313" key="11">
    <source>
        <dbReference type="Proteomes" id="UP000594263"/>
    </source>
</evidence>
<dbReference type="OMA" id="MWENHIL"/>
<evidence type="ECO:0000313" key="10">
    <source>
        <dbReference type="EnsemblPlants" id="Kaladp0091s0151.1.v1.1"/>
    </source>
</evidence>
<organism evidence="10 11">
    <name type="scientific">Kalanchoe fedtschenkoi</name>
    <name type="common">Lavender scallops</name>
    <name type="synonym">South American air plant</name>
    <dbReference type="NCBI Taxonomy" id="63787"/>
    <lineage>
        <taxon>Eukaryota</taxon>
        <taxon>Viridiplantae</taxon>
        <taxon>Streptophyta</taxon>
        <taxon>Embryophyta</taxon>
        <taxon>Tracheophyta</taxon>
        <taxon>Spermatophyta</taxon>
        <taxon>Magnoliopsida</taxon>
        <taxon>eudicotyledons</taxon>
        <taxon>Gunneridae</taxon>
        <taxon>Pentapetalae</taxon>
        <taxon>Saxifragales</taxon>
        <taxon>Crassulaceae</taxon>
        <taxon>Kalanchoe</taxon>
    </lineage>
</organism>
<evidence type="ECO:0000256" key="6">
    <source>
        <dbReference type="ARBA" id="ARBA00022912"/>
    </source>
</evidence>
<keyword evidence="5 9" id="KW-0460">Magnesium</keyword>
<dbReference type="InterPro" id="IPR038102">
    <property type="entry name" value="EYA_dom_sf"/>
</dbReference>
<keyword evidence="11" id="KW-1185">Reference proteome</keyword>
<feature type="binding site" evidence="9">
    <location>
        <position position="25"/>
    </location>
    <ligand>
        <name>Mg(2+)</name>
        <dbReference type="ChEBI" id="CHEBI:18420"/>
    </ligand>
</feature>
<dbReference type="GO" id="GO:0046872">
    <property type="term" value="F:metal ion binding"/>
    <property type="evidence" value="ECO:0007669"/>
    <property type="project" value="UniProtKB-KW"/>
</dbReference>
<proteinExistence type="inferred from homology"/>
<dbReference type="Gene3D" id="3.40.50.12350">
    <property type="match status" value="1"/>
</dbReference>
<feature type="binding site" evidence="9">
    <location>
        <position position="245"/>
    </location>
    <ligand>
        <name>Mg(2+)</name>
        <dbReference type="ChEBI" id="CHEBI:18420"/>
    </ligand>
</feature>
<comment type="similarity">
    <text evidence="1">Belongs to the HAD-like hydrolase superfamily. EYA family.</text>
</comment>
<evidence type="ECO:0000256" key="4">
    <source>
        <dbReference type="ARBA" id="ARBA00022801"/>
    </source>
</evidence>
<evidence type="ECO:0000256" key="1">
    <source>
        <dbReference type="ARBA" id="ARBA00010501"/>
    </source>
</evidence>
<dbReference type="Gramene" id="Kaladp0091s0151.2.v1.1">
    <property type="protein sequence ID" value="Kaladp0091s0151.2.v1.1"/>
    <property type="gene ID" value="Kaladp0091s0151.v1.1"/>
</dbReference>
<evidence type="ECO:0000256" key="5">
    <source>
        <dbReference type="ARBA" id="ARBA00022842"/>
    </source>
</evidence>
<dbReference type="Proteomes" id="UP000594263">
    <property type="component" value="Unplaced"/>
</dbReference>
<reference evidence="10" key="1">
    <citation type="submission" date="2021-01" db="UniProtKB">
        <authorList>
            <consortium name="EnsemblPlants"/>
        </authorList>
    </citation>
    <scope>IDENTIFICATION</scope>
</reference>
<dbReference type="GO" id="GO:0030946">
    <property type="term" value="F:protein tyrosine phosphatase activity, metal-dependent"/>
    <property type="evidence" value="ECO:0007669"/>
    <property type="project" value="EnsemblPlants"/>
</dbReference>
<protein>
    <recommendedName>
        <fullName evidence="2">protein-tyrosine-phosphatase</fullName>
        <ecNumber evidence="2">3.1.3.48</ecNumber>
    </recommendedName>
</protein>
<dbReference type="GO" id="GO:0005634">
    <property type="term" value="C:nucleus"/>
    <property type="evidence" value="ECO:0007669"/>
    <property type="project" value="TreeGrafter"/>
</dbReference>
<evidence type="ECO:0000256" key="9">
    <source>
        <dbReference type="PIRSR" id="PIRSR628472-2"/>
    </source>
</evidence>
<feature type="binding site" evidence="9">
    <location>
        <position position="23"/>
    </location>
    <ligand>
        <name>Mg(2+)</name>
        <dbReference type="ChEBI" id="CHEBI:18420"/>
    </ligand>
</feature>
<comment type="cofactor">
    <cofactor evidence="9">
        <name>Mg(2+)</name>
        <dbReference type="ChEBI" id="CHEBI:18420"/>
    </cofactor>
    <text evidence="9">Binds 1 Mg(2+) ion per subunit.</text>
</comment>